<dbReference type="EMBL" id="BFAD01000010">
    <property type="protein sequence ID" value="GBE87171.1"/>
    <property type="molecule type" value="Genomic_DNA"/>
</dbReference>
<feature type="compositionally biased region" description="Basic and acidic residues" evidence="1">
    <location>
        <begin position="179"/>
        <end position="195"/>
    </location>
</feature>
<evidence type="ECO:0000313" key="2">
    <source>
        <dbReference type="EMBL" id="GBE87171.1"/>
    </source>
</evidence>
<dbReference type="AlphaFoldDB" id="A0A401GY98"/>
<comment type="caution">
    <text evidence="2">The sequence shown here is derived from an EMBL/GenBank/DDBJ whole genome shotgun (WGS) entry which is preliminary data.</text>
</comment>
<feature type="compositionally biased region" description="Basic and acidic residues" evidence="1">
    <location>
        <begin position="330"/>
        <end position="347"/>
    </location>
</feature>
<feature type="compositionally biased region" description="Low complexity" evidence="1">
    <location>
        <begin position="407"/>
        <end position="417"/>
    </location>
</feature>
<proteinExistence type="predicted"/>
<name>A0A401GY98_9APHY</name>
<dbReference type="GeneID" id="38784088"/>
<feature type="region of interest" description="Disordered" evidence="1">
    <location>
        <begin position="64"/>
        <end position="638"/>
    </location>
</feature>
<organism evidence="2 3">
    <name type="scientific">Sparassis crispa</name>
    <dbReference type="NCBI Taxonomy" id="139825"/>
    <lineage>
        <taxon>Eukaryota</taxon>
        <taxon>Fungi</taxon>
        <taxon>Dikarya</taxon>
        <taxon>Basidiomycota</taxon>
        <taxon>Agaricomycotina</taxon>
        <taxon>Agaricomycetes</taxon>
        <taxon>Polyporales</taxon>
        <taxon>Sparassidaceae</taxon>
        <taxon>Sparassis</taxon>
    </lineage>
</organism>
<dbReference type="OrthoDB" id="3047765at2759"/>
<dbReference type="RefSeq" id="XP_027618084.1">
    <property type="nucleotide sequence ID" value="XM_027762283.1"/>
</dbReference>
<feature type="compositionally biased region" description="Acidic residues" evidence="1">
    <location>
        <begin position="237"/>
        <end position="248"/>
    </location>
</feature>
<accession>A0A401GY98</accession>
<feature type="compositionally biased region" description="Acidic residues" evidence="1">
    <location>
        <begin position="525"/>
        <end position="534"/>
    </location>
</feature>
<feature type="compositionally biased region" description="Acidic residues" evidence="1">
    <location>
        <begin position="629"/>
        <end position="638"/>
    </location>
</feature>
<feature type="compositionally biased region" description="Basic and acidic residues" evidence="1">
    <location>
        <begin position="17"/>
        <end position="26"/>
    </location>
</feature>
<feature type="compositionally biased region" description="Basic residues" evidence="1">
    <location>
        <begin position="604"/>
        <end position="615"/>
    </location>
</feature>
<feature type="compositionally biased region" description="Basic and acidic residues" evidence="1">
    <location>
        <begin position="140"/>
        <end position="153"/>
    </location>
</feature>
<feature type="compositionally biased region" description="Polar residues" evidence="1">
    <location>
        <begin position="381"/>
        <end position="401"/>
    </location>
</feature>
<feature type="compositionally biased region" description="Basic residues" evidence="1">
    <location>
        <begin position="252"/>
        <end position="267"/>
    </location>
</feature>
<reference evidence="2 3" key="1">
    <citation type="journal article" date="2018" name="Sci. Rep.">
        <title>Genome sequence of the cauliflower mushroom Sparassis crispa (Hanabiratake) and its association with beneficial usage.</title>
        <authorList>
            <person name="Kiyama R."/>
            <person name="Furutani Y."/>
            <person name="Kawaguchi K."/>
            <person name="Nakanishi T."/>
        </authorList>
    </citation>
    <scope>NUCLEOTIDE SEQUENCE [LARGE SCALE GENOMIC DNA]</scope>
</reference>
<feature type="region of interest" description="Disordered" evidence="1">
    <location>
        <begin position="1"/>
        <end position="26"/>
    </location>
</feature>
<evidence type="ECO:0000256" key="1">
    <source>
        <dbReference type="SAM" id="MobiDB-lite"/>
    </source>
</evidence>
<feature type="compositionally biased region" description="Low complexity" evidence="1">
    <location>
        <begin position="203"/>
        <end position="217"/>
    </location>
</feature>
<protein>
    <submittedName>
        <fullName evidence="2">Uncharacterized protein</fullName>
    </submittedName>
</protein>
<sequence length="638" mass="69285">MSQTTTTTEQGLTVEASRAKRLERQQSRFRDRGGIFVPSTHNALLDILLARGVNGESPAKALSQTIPVEQHDPLPLAGNASKAARRKSHAVRDSEGTDDEVEVATTPKRVTAKRTARARAKAPTKTRAKAKPKAAVRAPPEAHAKGVDAREVNDTSGEGSSRAVEPLAHPPKKRARKVTQQDEKDKDLAEYEAKPRSTRRTIKSTTTRTTRGTAATAYNDTADVLTKIRTKRPSPIPDEDAAVTSDDEPLARRRAKAAPKAKPSRKKKVEEDEMEEDGESAAKKWTAKHKGKAKAPAEVLETATAEVSDEPALVQQDGVACKPSRTRAKSVKDSTKDGKRSTRRTVDCDDADVITHPLKEKLSELRPTKSSTASRTRKTALQCSADTTHTEAPTAAQTEGVQKSRSRAPSSSKASHPTGNEPAESSDDDVPLAALLKRRAKHTKAASEHTTLQPRKQTKGDSDNSFHPTTVSEPKKVRSQDDNSEQIASGLGSRDQLVNAAGTRMAGPSHNGHTALKKRSRDDWNISEEQGDQVECERTRPAKRANVSKSTSDASWKAKLPLTRTVRVGTSSPKAQLAKQKATAKPKRYDKENCRAAAPSAHKSLPRRLKPKPKPRLSLFPPPAHIADSDDDPIDFLS</sequence>
<feature type="compositionally biased region" description="Basic and acidic residues" evidence="1">
    <location>
        <begin position="357"/>
        <end position="367"/>
    </location>
</feature>
<evidence type="ECO:0000313" key="3">
    <source>
        <dbReference type="Proteomes" id="UP000287166"/>
    </source>
</evidence>
<gene>
    <name evidence="2" type="ORF">SCP_1004180</name>
</gene>
<dbReference type="Proteomes" id="UP000287166">
    <property type="component" value="Unassembled WGS sequence"/>
</dbReference>
<dbReference type="InParanoid" id="A0A401GY98"/>
<feature type="compositionally biased region" description="Basic residues" evidence="1">
    <location>
        <begin position="110"/>
        <end position="134"/>
    </location>
</feature>
<dbReference type="STRING" id="139825.A0A401GY98"/>
<keyword evidence="3" id="KW-1185">Reference proteome</keyword>